<protein>
    <submittedName>
        <fullName evidence="2">Uncharacterized protein</fullName>
    </submittedName>
</protein>
<dbReference type="Proteomes" id="UP000196239">
    <property type="component" value="Chromosome 1"/>
</dbReference>
<keyword evidence="3" id="KW-1185">Reference proteome</keyword>
<reference evidence="3" key="1">
    <citation type="submission" date="2015-10" db="EMBL/GenBank/DDBJ databases">
        <authorList>
            <person name="Lehtovirta-Morley L.E."/>
            <person name="Vieille C."/>
        </authorList>
    </citation>
    <scope>NUCLEOTIDE SEQUENCE [LARGE SCALE GENOMIC DNA]</scope>
</reference>
<dbReference type="KEGG" id="ndv:NDEV_0616"/>
<feature type="transmembrane region" description="Helical" evidence="1">
    <location>
        <begin position="91"/>
        <end position="113"/>
    </location>
</feature>
<keyword evidence="1" id="KW-0812">Transmembrane</keyword>
<keyword evidence="1" id="KW-1133">Transmembrane helix</keyword>
<evidence type="ECO:0000313" key="3">
    <source>
        <dbReference type="Proteomes" id="UP000196239"/>
    </source>
</evidence>
<name>A0A128A217_9ARCH</name>
<accession>A0A128A217</accession>
<evidence type="ECO:0000313" key="2">
    <source>
        <dbReference type="EMBL" id="CUR51381.1"/>
    </source>
</evidence>
<gene>
    <name evidence="2" type="ORF">NDEV_0616</name>
</gene>
<sequence>MKILFILIILIPAIIMSLSLYPIAVQYANYLYWLPRNVGICNCKPDTNCFCPAMSNNTASMCVYKYRNSDPSFNPMCTITRWDYPYWTIQVTAILLSLIPIFASLGILSFLYYGKKK</sequence>
<dbReference type="EMBL" id="LN890280">
    <property type="protein sequence ID" value="CUR51381.1"/>
    <property type="molecule type" value="Genomic_DNA"/>
</dbReference>
<organism evidence="2 3">
    <name type="scientific">Nitrosotalea devaniterrae</name>
    <dbReference type="NCBI Taxonomy" id="1078905"/>
    <lineage>
        <taxon>Archaea</taxon>
        <taxon>Nitrososphaerota</taxon>
        <taxon>Nitrososphaeria</taxon>
        <taxon>Nitrosotaleales</taxon>
        <taxon>Nitrosotaleaceae</taxon>
        <taxon>Nitrosotalea</taxon>
    </lineage>
</organism>
<dbReference type="AlphaFoldDB" id="A0A128A217"/>
<proteinExistence type="predicted"/>
<keyword evidence="1" id="KW-0472">Membrane</keyword>
<evidence type="ECO:0000256" key="1">
    <source>
        <dbReference type="SAM" id="Phobius"/>
    </source>
</evidence>